<dbReference type="Pfam" id="PF00805">
    <property type="entry name" value="Pentapeptide"/>
    <property type="match status" value="2"/>
</dbReference>
<dbReference type="EMBL" id="BMGI01000004">
    <property type="protein sequence ID" value="GGD41239.1"/>
    <property type="molecule type" value="Genomic_DNA"/>
</dbReference>
<dbReference type="InterPro" id="IPR051082">
    <property type="entry name" value="Pentapeptide-BTB/POZ_domain"/>
</dbReference>
<organism evidence="3 4">
    <name type="scientific">Sinisalibacter lacisalsi</name>
    <dbReference type="NCBI Taxonomy" id="1526570"/>
    <lineage>
        <taxon>Bacteria</taxon>
        <taxon>Pseudomonadati</taxon>
        <taxon>Pseudomonadota</taxon>
        <taxon>Alphaproteobacteria</taxon>
        <taxon>Rhodobacterales</taxon>
        <taxon>Roseobacteraceae</taxon>
        <taxon>Sinisalibacter</taxon>
    </lineage>
</organism>
<comment type="caution">
    <text evidence="3">The sequence shown here is derived from an EMBL/GenBank/DDBJ whole genome shotgun (WGS) entry which is preliminary data.</text>
</comment>
<dbReference type="Proteomes" id="UP000617355">
    <property type="component" value="Unassembled WGS sequence"/>
</dbReference>
<evidence type="ECO:0000313" key="3">
    <source>
        <dbReference type="EMBL" id="GGD41239.1"/>
    </source>
</evidence>
<evidence type="ECO:0000256" key="1">
    <source>
        <dbReference type="SAM" id="MobiDB-lite"/>
    </source>
</evidence>
<gene>
    <name evidence="3" type="ORF">GCM10011358_26360</name>
</gene>
<evidence type="ECO:0000256" key="2">
    <source>
        <dbReference type="SAM" id="Phobius"/>
    </source>
</evidence>
<proteinExistence type="predicted"/>
<sequence length="264" mass="27773">MTPTLITLASLAAVALTLAALWRWRRPGWLGFEGRTLWDWLSLLAVPLVVGFATVLINAGQQHLANERAAEAALQQYVDRISALVLDAAAGPEAEARVTAIGRAQTLAALRLVDRDRAGRVLAFLADMDLLARFSISLESMRLDGADLKGLTLADMDFEDASLRGTDLEGAMLAGADFEAADLRGADFKGADLRGADFEEARLKGAEFDGADLRGAVLARAAGLSARQLARACADAGTTLPPGFAPVTGQSPGCALDPAEIDDD</sequence>
<feature type="region of interest" description="Disordered" evidence="1">
    <location>
        <begin position="244"/>
        <end position="264"/>
    </location>
</feature>
<dbReference type="RefSeq" id="WP_229738255.1">
    <property type="nucleotide sequence ID" value="NZ_BMGI01000004.1"/>
</dbReference>
<name>A0ABQ1QSD1_9RHOB</name>
<dbReference type="Gene3D" id="2.160.20.80">
    <property type="entry name" value="E3 ubiquitin-protein ligase SopA"/>
    <property type="match status" value="1"/>
</dbReference>
<evidence type="ECO:0000313" key="4">
    <source>
        <dbReference type="Proteomes" id="UP000617355"/>
    </source>
</evidence>
<keyword evidence="2" id="KW-0812">Transmembrane</keyword>
<accession>A0ABQ1QSD1</accession>
<feature type="transmembrane region" description="Helical" evidence="2">
    <location>
        <begin position="37"/>
        <end position="59"/>
    </location>
</feature>
<keyword evidence="4" id="KW-1185">Reference proteome</keyword>
<evidence type="ECO:0008006" key="5">
    <source>
        <dbReference type="Google" id="ProtNLM"/>
    </source>
</evidence>
<keyword evidence="2" id="KW-0472">Membrane</keyword>
<protein>
    <recommendedName>
        <fullName evidence="5">Pentapeptide repeat-containing protein</fullName>
    </recommendedName>
</protein>
<dbReference type="SUPFAM" id="SSF141571">
    <property type="entry name" value="Pentapeptide repeat-like"/>
    <property type="match status" value="1"/>
</dbReference>
<dbReference type="PANTHER" id="PTHR14136:SF17">
    <property type="entry name" value="BTB_POZ DOMAIN-CONTAINING PROTEIN KCTD9"/>
    <property type="match status" value="1"/>
</dbReference>
<dbReference type="PANTHER" id="PTHR14136">
    <property type="entry name" value="BTB_POZ DOMAIN-CONTAINING PROTEIN KCTD9"/>
    <property type="match status" value="1"/>
</dbReference>
<reference evidence="4" key="1">
    <citation type="journal article" date="2019" name="Int. J. Syst. Evol. Microbiol.">
        <title>The Global Catalogue of Microorganisms (GCM) 10K type strain sequencing project: providing services to taxonomists for standard genome sequencing and annotation.</title>
        <authorList>
            <consortium name="The Broad Institute Genomics Platform"/>
            <consortium name="The Broad Institute Genome Sequencing Center for Infectious Disease"/>
            <person name="Wu L."/>
            <person name="Ma J."/>
        </authorList>
    </citation>
    <scope>NUCLEOTIDE SEQUENCE [LARGE SCALE GENOMIC DNA]</scope>
    <source>
        <strain evidence="4">CGMCC 1.12922</strain>
    </source>
</reference>
<keyword evidence="2" id="KW-1133">Transmembrane helix</keyword>
<dbReference type="InterPro" id="IPR001646">
    <property type="entry name" value="5peptide_repeat"/>
</dbReference>